<dbReference type="GO" id="GO:0008270">
    <property type="term" value="F:zinc ion binding"/>
    <property type="evidence" value="ECO:0007669"/>
    <property type="project" value="UniProtKB-KW"/>
</dbReference>
<keyword evidence="4 7" id="KW-0863">Zinc-finger</keyword>
<dbReference type="GO" id="GO:0005634">
    <property type="term" value="C:nucleus"/>
    <property type="evidence" value="ECO:0007669"/>
    <property type="project" value="UniProtKB-SubCell"/>
</dbReference>
<dbReference type="SUPFAM" id="SSF57667">
    <property type="entry name" value="beta-beta-alpha zinc fingers"/>
    <property type="match status" value="2"/>
</dbReference>
<dbReference type="SMART" id="SM00355">
    <property type="entry name" value="ZnF_C2H2"/>
    <property type="match status" value="3"/>
</dbReference>
<keyword evidence="10" id="KW-1185">Reference proteome</keyword>
<name>A0A2G8KKI0_STIJA</name>
<dbReference type="GO" id="GO:0010468">
    <property type="term" value="P:regulation of gene expression"/>
    <property type="evidence" value="ECO:0007669"/>
    <property type="project" value="TreeGrafter"/>
</dbReference>
<dbReference type="STRING" id="307972.A0A2G8KKI0"/>
<evidence type="ECO:0000259" key="8">
    <source>
        <dbReference type="PROSITE" id="PS50157"/>
    </source>
</evidence>
<feature type="domain" description="C2H2-type" evidence="8">
    <location>
        <begin position="68"/>
        <end position="95"/>
    </location>
</feature>
<dbReference type="Pfam" id="PF13894">
    <property type="entry name" value="zf-C2H2_4"/>
    <property type="match status" value="1"/>
</dbReference>
<dbReference type="InterPro" id="IPR050331">
    <property type="entry name" value="Zinc_finger"/>
</dbReference>
<reference evidence="9 10" key="1">
    <citation type="journal article" date="2017" name="PLoS Biol.">
        <title>The sea cucumber genome provides insights into morphological evolution and visceral regeneration.</title>
        <authorList>
            <person name="Zhang X."/>
            <person name="Sun L."/>
            <person name="Yuan J."/>
            <person name="Sun Y."/>
            <person name="Gao Y."/>
            <person name="Zhang L."/>
            <person name="Li S."/>
            <person name="Dai H."/>
            <person name="Hamel J.F."/>
            <person name="Liu C."/>
            <person name="Yu Y."/>
            <person name="Liu S."/>
            <person name="Lin W."/>
            <person name="Guo K."/>
            <person name="Jin S."/>
            <person name="Xu P."/>
            <person name="Storey K.B."/>
            <person name="Huan P."/>
            <person name="Zhang T."/>
            <person name="Zhou Y."/>
            <person name="Zhang J."/>
            <person name="Lin C."/>
            <person name="Li X."/>
            <person name="Xing L."/>
            <person name="Huo D."/>
            <person name="Sun M."/>
            <person name="Wang L."/>
            <person name="Mercier A."/>
            <person name="Li F."/>
            <person name="Yang H."/>
            <person name="Xiang J."/>
        </authorList>
    </citation>
    <scope>NUCLEOTIDE SEQUENCE [LARGE SCALE GENOMIC DNA]</scope>
    <source>
        <strain evidence="9">Shaxun</strain>
        <tissue evidence="9">Muscle</tissue>
    </source>
</reference>
<dbReference type="EMBL" id="MRZV01000518">
    <property type="protein sequence ID" value="PIK48509.1"/>
    <property type="molecule type" value="Genomic_DNA"/>
</dbReference>
<dbReference type="OrthoDB" id="654211at2759"/>
<dbReference type="FunFam" id="3.30.160.60:FF:000184">
    <property type="entry name" value="Zinc finger protein 333"/>
    <property type="match status" value="1"/>
</dbReference>
<dbReference type="AlphaFoldDB" id="A0A2G8KKI0"/>
<feature type="domain" description="C2H2-type" evidence="8">
    <location>
        <begin position="35"/>
        <end position="62"/>
    </location>
</feature>
<comment type="caution">
    <text evidence="9">The sequence shown here is derived from an EMBL/GenBank/DDBJ whole genome shotgun (WGS) entry which is preliminary data.</text>
</comment>
<organism evidence="9 10">
    <name type="scientific">Stichopus japonicus</name>
    <name type="common">Sea cucumber</name>
    <dbReference type="NCBI Taxonomy" id="307972"/>
    <lineage>
        <taxon>Eukaryota</taxon>
        <taxon>Metazoa</taxon>
        <taxon>Echinodermata</taxon>
        <taxon>Eleutherozoa</taxon>
        <taxon>Echinozoa</taxon>
        <taxon>Holothuroidea</taxon>
        <taxon>Aspidochirotacea</taxon>
        <taxon>Aspidochirotida</taxon>
        <taxon>Stichopodidae</taxon>
        <taxon>Apostichopus</taxon>
    </lineage>
</organism>
<keyword evidence="2" id="KW-0479">Metal-binding</keyword>
<dbReference type="Gene3D" id="3.30.160.60">
    <property type="entry name" value="Classic Zinc Finger"/>
    <property type="match status" value="2"/>
</dbReference>
<comment type="subcellular location">
    <subcellularLocation>
        <location evidence="1">Nucleus</location>
    </subcellularLocation>
</comment>
<protein>
    <submittedName>
        <fullName evidence="9">Putative zinc finger protein</fullName>
    </submittedName>
</protein>
<evidence type="ECO:0000256" key="5">
    <source>
        <dbReference type="ARBA" id="ARBA00022833"/>
    </source>
</evidence>
<proteinExistence type="predicted"/>
<keyword evidence="5" id="KW-0862">Zinc</keyword>
<evidence type="ECO:0000256" key="7">
    <source>
        <dbReference type="PROSITE-ProRule" id="PRU00042"/>
    </source>
</evidence>
<dbReference type="PROSITE" id="PS50157">
    <property type="entry name" value="ZINC_FINGER_C2H2_2"/>
    <property type="match status" value="3"/>
</dbReference>
<feature type="domain" description="C2H2-type" evidence="8">
    <location>
        <begin position="96"/>
        <end position="123"/>
    </location>
</feature>
<evidence type="ECO:0000256" key="6">
    <source>
        <dbReference type="ARBA" id="ARBA00023242"/>
    </source>
</evidence>
<sequence>MNCRGSLSPILQKGSSLANSEKAALKNASSRNVTFVCPTCKRIFTHKGHFKKHVEGHHGEKLQQAEEFKCRYCEKVFVSKHRLRTHEHGHEGVRPYKCQICGKGFTQSGTCRRHERIHVGFKPSSAASVPGHSFRPKT</sequence>
<gene>
    <name evidence="9" type="ORF">BSL78_14611</name>
</gene>
<dbReference type="InterPro" id="IPR036236">
    <property type="entry name" value="Znf_C2H2_sf"/>
</dbReference>
<keyword evidence="3" id="KW-0677">Repeat</keyword>
<evidence type="ECO:0000256" key="2">
    <source>
        <dbReference type="ARBA" id="ARBA00022723"/>
    </source>
</evidence>
<dbReference type="Pfam" id="PF00096">
    <property type="entry name" value="zf-C2H2"/>
    <property type="match status" value="2"/>
</dbReference>
<evidence type="ECO:0000256" key="1">
    <source>
        <dbReference type="ARBA" id="ARBA00004123"/>
    </source>
</evidence>
<evidence type="ECO:0000256" key="3">
    <source>
        <dbReference type="ARBA" id="ARBA00022737"/>
    </source>
</evidence>
<dbReference type="PANTHER" id="PTHR16515">
    <property type="entry name" value="PR DOMAIN ZINC FINGER PROTEIN"/>
    <property type="match status" value="1"/>
</dbReference>
<evidence type="ECO:0000256" key="4">
    <source>
        <dbReference type="ARBA" id="ARBA00022771"/>
    </source>
</evidence>
<dbReference type="PANTHER" id="PTHR16515:SF66">
    <property type="entry name" value="C2H2-TYPE DOMAIN-CONTAINING PROTEIN"/>
    <property type="match status" value="1"/>
</dbReference>
<dbReference type="PROSITE" id="PS00028">
    <property type="entry name" value="ZINC_FINGER_C2H2_1"/>
    <property type="match status" value="3"/>
</dbReference>
<dbReference type="Proteomes" id="UP000230750">
    <property type="component" value="Unassembled WGS sequence"/>
</dbReference>
<evidence type="ECO:0000313" key="9">
    <source>
        <dbReference type="EMBL" id="PIK48509.1"/>
    </source>
</evidence>
<evidence type="ECO:0000313" key="10">
    <source>
        <dbReference type="Proteomes" id="UP000230750"/>
    </source>
</evidence>
<dbReference type="InterPro" id="IPR013087">
    <property type="entry name" value="Znf_C2H2_type"/>
</dbReference>
<keyword evidence="6" id="KW-0539">Nucleus</keyword>
<accession>A0A2G8KKI0</accession>